<comment type="caution">
    <text evidence="3">The sequence shown here is derived from an EMBL/GenBank/DDBJ whole genome shotgun (WGS) entry which is preliminary data.</text>
</comment>
<feature type="domain" description="Ferrous iron transporter FeoA-like" evidence="2">
    <location>
        <begin position="9"/>
        <end position="77"/>
    </location>
</feature>
<reference evidence="3 4" key="1">
    <citation type="submission" date="2018-08" db="EMBL/GenBank/DDBJ databases">
        <title>A genome reference for cultivated species of the human gut microbiota.</title>
        <authorList>
            <person name="Zou Y."/>
            <person name="Xue W."/>
            <person name="Luo G."/>
        </authorList>
    </citation>
    <scope>NUCLEOTIDE SEQUENCE [LARGE SCALE GENOMIC DNA]</scope>
    <source>
        <strain evidence="3 4">AM25-6</strain>
    </source>
</reference>
<dbReference type="SMART" id="SM00899">
    <property type="entry name" value="FeoA"/>
    <property type="match status" value="1"/>
</dbReference>
<organism evidence="3 4">
    <name type="scientific">Anaerofustis stercorihominis</name>
    <dbReference type="NCBI Taxonomy" id="214853"/>
    <lineage>
        <taxon>Bacteria</taxon>
        <taxon>Bacillati</taxon>
        <taxon>Bacillota</taxon>
        <taxon>Clostridia</taxon>
        <taxon>Eubacteriales</taxon>
        <taxon>Eubacteriaceae</taxon>
        <taxon>Anaerofustis</taxon>
    </lineage>
</organism>
<gene>
    <name evidence="3" type="ORF">DW687_07750</name>
</gene>
<dbReference type="AlphaFoldDB" id="A0A3E3DZA7"/>
<dbReference type="EMBL" id="QUSM01000003">
    <property type="protein sequence ID" value="RGD74641.1"/>
    <property type="molecule type" value="Genomic_DNA"/>
</dbReference>
<dbReference type="InterPro" id="IPR038157">
    <property type="entry name" value="FeoA_core_dom"/>
</dbReference>
<sequence length="77" mass="8344">MSNERGGGMPLVMSGVGEESYIKRIKGKDETKNFLEKLGFVVGGKVMVVSKNNGNIIVNVKDSRVAISKEMAARVMI</sequence>
<dbReference type="InterPro" id="IPR053184">
    <property type="entry name" value="FeoA-like"/>
</dbReference>
<dbReference type="Gene3D" id="2.30.30.90">
    <property type="match status" value="1"/>
</dbReference>
<keyword evidence="1" id="KW-0408">Iron</keyword>
<proteinExistence type="predicted"/>
<evidence type="ECO:0000256" key="1">
    <source>
        <dbReference type="ARBA" id="ARBA00023004"/>
    </source>
</evidence>
<evidence type="ECO:0000313" key="3">
    <source>
        <dbReference type="EMBL" id="RGD74641.1"/>
    </source>
</evidence>
<accession>A0A3E3DZA7</accession>
<dbReference type="SUPFAM" id="SSF50037">
    <property type="entry name" value="C-terminal domain of transcriptional repressors"/>
    <property type="match status" value="1"/>
</dbReference>
<name>A0A3E3DZA7_9FIRM</name>
<dbReference type="InterPro" id="IPR007167">
    <property type="entry name" value="Fe-transptr_FeoA-like"/>
</dbReference>
<protein>
    <submittedName>
        <fullName evidence="3">Ferrous iron transport protein A</fullName>
    </submittedName>
</protein>
<evidence type="ECO:0000259" key="2">
    <source>
        <dbReference type="SMART" id="SM00899"/>
    </source>
</evidence>
<dbReference type="Pfam" id="PF04023">
    <property type="entry name" value="FeoA"/>
    <property type="match status" value="1"/>
</dbReference>
<dbReference type="GO" id="GO:0046914">
    <property type="term" value="F:transition metal ion binding"/>
    <property type="evidence" value="ECO:0007669"/>
    <property type="project" value="InterPro"/>
</dbReference>
<evidence type="ECO:0000313" key="4">
    <source>
        <dbReference type="Proteomes" id="UP000261212"/>
    </source>
</evidence>
<dbReference type="PANTHER" id="PTHR43151">
    <property type="entry name" value="FEOA FAMILY PROTEIN"/>
    <property type="match status" value="1"/>
</dbReference>
<dbReference type="PANTHER" id="PTHR43151:SF1">
    <property type="entry name" value="SSR2333 PROTEIN"/>
    <property type="match status" value="1"/>
</dbReference>
<dbReference type="InterPro" id="IPR008988">
    <property type="entry name" value="Transcriptional_repressor_C"/>
</dbReference>
<dbReference type="RefSeq" id="WP_117532308.1">
    <property type="nucleotide sequence ID" value="NZ_QUSM01000003.1"/>
</dbReference>
<dbReference type="Proteomes" id="UP000261212">
    <property type="component" value="Unassembled WGS sequence"/>
</dbReference>